<keyword evidence="1" id="KW-0378">Hydrolase</keyword>
<gene>
    <name evidence="1" type="ORF">AAC691_09680</name>
</gene>
<dbReference type="SUPFAM" id="SSF52266">
    <property type="entry name" value="SGNH hydrolase"/>
    <property type="match status" value="1"/>
</dbReference>
<dbReference type="Proteomes" id="UP001449795">
    <property type="component" value="Chromosome"/>
</dbReference>
<evidence type="ECO:0000313" key="1">
    <source>
        <dbReference type="EMBL" id="XAE44660.1"/>
    </source>
</evidence>
<name>A0ABZ3DA57_9PROT</name>
<dbReference type="InterPro" id="IPR036514">
    <property type="entry name" value="SGNH_hydro_sf"/>
</dbReference>
<dbReference type="CDD" id="cd00229">
    <property type="entry name" value="SGNH_hydrolase"/>
    <property type="match status" value="1"/>
</dbReference>
<dbReference type="EMBL" id="CP152276">
    <property type="protein sequence ID" value="XAE44660.1"/>
    <property type="molecule type" value="Genomic_DNA"/>
</dbReference>
<reference evidence="1 2" key="1">
    <citation type="submission" date="2024-04" db="EMBL/GenBank/DDBJ databases">
        <title>Complete genome sequence of Nguyenibacter vanlangesis HBCM-1154, a strain capable of nitrogen fixation, IAA production, and phosphorus solubilization isolated from sugarcane soil.</title>
        <authorList>
            <person name="MY HANH P."/>
        </authorList>
    </citation>
    <scope>NUCLEOTIDE SEQUENCE [LARGE SCALE GENOMIC DNA]</scope>
    <source>
        <strain evidence="1 2">HBCM 1154</strain>
    </source>
</reference>
<dbReference type="InterPro" id="IPR051532">
    <property type="entry name" value="Ester_Hydrolysis_Enzymes"/>
</dbReference>
<accession>A0ABZ3DA57</accession>
<proteinExistence type="predicted"/>
<dbReference type="Pfam" id="PF25182">
    <property type="entry name" value="NonGDSL"/>
    <property type="match status" value="1"/>
</dbReference>
<organism evidence="1 2">
    <name type="scientific">Nguyenibacter vanlangensis</name>
    <dbReference type="NCBI Taxonomy" id="1216886"/>
    <lineage>
        <taxon>Bacteria</taxon>
        <taxon>Pseudomonadati</taxon>
        <taxon>Pseudomonadota</taxon>
        <taxon>Alphaproteobacteria</taxon>
        <taxon>Acetobacterales</taxon>
        <taxon>Acetobacteraceae</taxon>
        <taxon>Nguyenibacter</taxon>
    </lineage>
</organism>
<keyword evidence="2" id="KW-1185">Reference proteome</keyword>
<protein>
    <submittedName>
        <fullName evidence="1">SGNH/GDSL hydrolase family protein</fullName>
    </submittedName>
</protein>
<dbReference type="RefSeq" id="WP_342629887.1">
    <property type="nucleotide sequence ID" value="NZ_CP152276.1"/>
</dbReference>
<dbReference type="PANTHER" id="PTHR30383">
    <property type="entry name" value="THIOESTERASE 1/PROTEASE 1/LYSOPHOSPHOLIPASE L1"/>
    <property type="match status" value="1"/>
</dbReference>
<evidence type="ECO:0000313" key="2">
    <source>
        <dbReference type="Proteomes" id="UP001449795"/>
    </source>
</evidence>
<sequence length="231" mass="24028">MSDPAPAAPVAHTPGTHVGAPFLPRLTARLLQGRPVRVTLFGSSTIEGVGASAPAHGFGPVFERALAPMVPGGLAVINRGVGGNGAAEMHARLADLLADGSDLVLWQTGSNDAWQGVPVETYEALTRQDLLATRAAGAELVLMDPQYCRMLEECAAFPAFVAAVHRIGADLGIPVFGRYARMKSWCAELGLARDELSPDGLHMGDRGYRLLGEAVAAWLVDLTGAPGGAAL</sequence>
<dbReference type="GO" id="GO:0016787">
    <property type="term" value="F:hydrolase activity"/>
    <property type="evidence" value="ECO:0007669"/>
    <property type="project" value="UniProtKB-KW"/>
</dbReference>
<dbReference type="Gene3D" id="3.40.50.1110">
    <property type="entry name" value="SGNH hydrolase"/>
    <property type="match status" value="1"/>
</dbReference>
<dbReference type="InterPro" id="IPR057572">
    <property type="entry name" value="NonGDSL"/>
</dbReference>